<protein>
    <submittedName>
        <fullName evidence="1">Uncharacterized protein</fullName>
    </submittedName>
</protein>
<organism evidence="1 2">
    <name type="scientific">Daphnia magna</name>
    <dbReference type="NCBI Taxonomy" id="35525"/>
    <lineage>
        <taxon>Eukaryota</taxon>
        <taxon>Metazoa</taxon>
        <taxon>Ecdysozoa</taxon>
        <taxon>Arthropoda</taxon>
        <taxon>Crustacea</taxon>
        <taxon>Branchiopoda</taxon>
        <taxon>Diplostraca</taxon>
        <taxon>Cladocera</taxon>
        <taxon>Anomopoda</taxon>
        <taxon>Daphniidae</taxon>
        <taxon>Daphnia</taxon>
    </lineage>
</organism>
<gene>
    <name evidence="1" type="ORF">OUZ56_007417</name>
</gene>
<proteinExistence type="predicted"/>
<comment type="caution">
    <text evidence="1">The sequence shown here is derived from an EMBL/GenBank/DDBJ whole genome shotgun (WGS) entry which is preliminary data.</text>
</comment>
<reference evidence="1 2" key="1">
    <citation type="journal article" date="2023" name="Nucleic Acids Res.">
        <title>The hologenome of Daphnia magna reveals possible DNA methylation and microbiome-mediated evolution of the host genome.</title>
        <authorList>
            <person name="Chaturvedi A."/>
            <person name="Li X."/>
            <person name="Dhandapani V."/>
            <person name="Marshall H."/>
            <person name="Kissane S."/>
            <person name="Cuenca-Cambronero M."/>
            <person name="Asole G."/>
            <person name="Calvet F."/>
            <person name="Ruiz-Romero M."/>
            <person name="Marangio P."/>
            <person name="Guigo R."/>
            <person name="Rago D."/>
            <person name="Mirbahai L."/>
            <person name="Eastwood N."/>
            <person name="Colbourne J.K."/>
            <person name="Zhou J."/>
            <person name="Mallon E."/>
            <person name="Orsini L."/>
        </authorList>
    </citation>
    <scope>NUCLEOTIDE SEQUENCE [LARGE SCALE GENOMIC DNA]</scope>
    <source>
        <strain evidence="1">LRV0_1</strain>
    </source>
</reference>
<dbReference type="Proteomes" id="UP001234178">
    <property type="component" value="Unassembled WGS sequence"/>
</dbReference>
<evidence type="ECO:0000313" key="1">
    <source>
        <dbReference type="EMBL" id="KAK4021929.1"/>
    </source>
</evidence>
<keyword evidence="2" id="KW-1185">Reference proteome</keyword>
<accession>A0ABR0AA32</accession>
<dbReference type="EMBL" id="JAOYFB010000037">
    <property type="protein sequence ID" value="KAK4021929.1"/>
    <property type="molecule type" value="Genomic_DNA"/>
</dbReference>
<evidence type="ECO:0000313" key="2">
    <source>
        <dbReference type="Proteomes" id="UP001234178"/>
    </source>
</evidence>
<sequence>MKRLCPVALGWNWGRHLCGSRPIFRYAQTGPVDPAFWNSAYIQPSFPTYSSPPSLPNFAGEI</sequence>
<name>A0ABR0AA32_9CRUS</name>